<reference evidence="2 3" key="1">
    <citation type="submission" date="2017-09" db="EMBL/GenBank/DDBJ databases">
        <title>Comparative genomics of rhizobia isolated from Phaseolus vulgaris in China.</title>
        <authorList>
            <person name="Tong W."/>
        </authorList>
    </citation>
    <scope>NUCLEOTIDE SEQUENCE [LARGE SCALE GENOMIC DNA]</scope>
    <source>
        <strain evidence="2 3">PCH1</strain>
    </source>
</reference>
<dbReference type="PANTHER" id="PTHR43792:SF1">
    <property type="entry name" value="N-ACETYLTRANSFERASE DOMAIN-CONTAINING PROTEIN"/>
    <property type="match status" value="1"/>
</dbReference>
<dbReference type="EMBL" id="NWTC01000054">
    <property type="protein sequence ID" value="PDT43872.1"/>
    <property type="molecule type" value="Genomic_DNA"/>
</dbReference>
<dbReference type="InterPro" id="IPR000182">
    <property type="entry name" value="GNAT_dom"/>
</dbReference>
<organism evidence="2 3">
    <name type="scientific">Rhizobium fredii</name>
    <name type="common">Sinorhizobium fredii</name>
    <dbReference type="NCBI Taxonomy" id="380"/>
    <lineage>
        <taxon>Bacteria</taxon>
        <taxon>Pseudomonadati</taxon>
        <taxon>Pseudomonadota</taxon>
        <taxon>Alphaproteobacteria</taxon>
        <taxon>Hyphomicrobiales</taxon>
        <taxon>Rhizobiaceae</taxon>
        <taxon>Sinorhizobium/Ensifer group</taxon>
        <taxon>Sinorhizobium</taxon>
    </lineage>
</organism>
<dbReference type="PANTHER" id="PTHR43792">
    <property type="entry name" value="GNAT FAMILY, PUTATIVE (AFU_ORTHOLOGUE AFUA_3G00765)-RELATED-RELATED"/>
    <property type="match status" value="1"/>
</dbReference>
<dbReference type="InterPro" id="IPR016181">
    <property type="entry name" value="Acyl_CoA_acyltransferase"/>
</dbReference>
<name>A0A2A6LNS1_RHIFR</name>
<comment type="caution">
    <text evidence="2">The sequence shown here is derived from an EMBL/GenBank/DDBJ whole genome shotgun (WGS) entry which is preliminary data.</text>
</comment>
<evidence type="ECO:0000313" key="2">
    <source>
        <dbReference type="EMBL" id="PDT43872.1"/>
    </source>
</evidence>
<evidence type="ECO:0000313" key="3">
    <source>
        <dbReference type="Proteomes" id="UP000220353"/>
    </source>
</evidence>
<dbReference type="GO" id="GO:0016747">
    <property type="term" value="F:acyltransferase activity, transferring groups other than amino-acyl groups"/>
    <property type="evidence" value="ECO:0007669"/>
    <property type="project" value="InterPro"/>
</dbReference>
<dbReference type="SUPFAM" id="SSF55729">
    <property type="entry name" value="Acyl-CoA N-acyltransferases (Nat)"/>
    <property type="match status" value="1"/>
</dbReference>
<dbReference type="InterPro" id="IPR051531">
    <property type="entry name" value="N-acetyltransferase"/>
</dbReference>
<dbReference type="Pfam" id="PF13302">
    <property type="entry name" value="Acetyltransf_3"/>
    <property type="match status" value="1"/>
</dbReference>
<dbReference type="Proteomes" id="UP000220353">
    <property type="component" value="Unassembled WGS sequence"/>
</dbReference>
<gene>
    <name evidence="2" type="ORF">CO661_32535</name>
</gene>
<protein>
    <recommendedName>
        <fullName evidence="1">N-acetyltransferase domain-containing protein</fullName>
    </recommendedName>
</protein>
<accession>A0A2A6LNS1</accession>
<dbReference type="Gene3D" id="3.40.630.30">
    <property type="match status" value="1"/>
</dbReference>
<feature type="domain" description="N-acetyltransferase" evidence="1">
    <location>
        <begin position="9"/>
        <end position="152"/>
    </location>
</feature>
<dbReference type="RefSeq" id="WP_097588081.1">
    <property type="nucleotide sequence ID" value="NZ_NWTC01000054.1"/>
</dbReference>
<evidence type="ECO:0000259" key="1">
    <source>
        <dbReference type="Pfam" id="PF13302"/>
    </source>
</evidence>
<dbReference type="AlphaFoldDB" id="A0A2A6LNS1"/>
<proteinExistence type="predicted"/>
<sequence length="193" mass="21511">MPVILETARLYLRSLAPGDLGRFNALHKDPFVVNAVYDGKSPSSADTCAWFKKSLADWNVCGYGPFAVFARDGNCREGRFLGQRGLGFLPDSDDLELSAYFHQAASGNEYAPEAGCAILNFAFTTLGAPRVLCFVRPENQRSLRSVGKMGFRQIDDRWFGDRLRRCFEVTQQDLKGAIAENPRFALMPVRSCL</sequence>